<dbReference type="InterPro" id="IPR003644">
    <property type="entry name" value="Calx_beta"/>
</dbReference>
<dbReference type="STRING" id="34002.SAMN04489859_100536"/>
<gene>
    <name evidence="8" type="ORF">SAMN04489859_100536</name>
</gene>
<accession>A0A1H8FX79</accession>
<dbReference type="Pfam" id="PF00353">
    <property type="entry name" value="HemolysinCabind"/>
    <property type="match status" value="7"/>
</dbReference>
<dbReference type="PRINTS" id="PR00313">
    <property type="entry name" value="CABNDNGRPT"/>
</dbReference>
<evidence type="ECO:0000256" key="2">
    <source>
        <dbReference type="ARBA" id="ARBA00022525"/>
    </source>
</evidence>
<feature type="region of interest" description="Disordered" evidence="6">
    <location>
        <begin position="369"/>
        <end position="403"/>
    </location>
</feature>
<dbReference type="Proteomes" id="UP000199054">
    <property type="component" value="Unassembled WGS sequence"/>
</dbReference>
<proteinExistence type="predicted"/>
<dbReference type="GO" id="GO:0005509">
    <property type="term" value="F:calcium ion binding"/>
    <property type="evidence" value="ECO:0007669"/>
    <property type="project" value="InterPro"/>
</dbReference>
<feature type="region of interest" description="Disordered" evidence="6">
    <location>
        <begin position="448"/>
        <end position="473"/>
    </location>
</feature>
<feature type="compositionally biased region" description="Gly residues" evidence="6">
    <location>
        <begin position="538"/>
        <end position="551"/>
    </location>
</feature>
<evidence type="ECO:0000256" key="4">
    <source>
        <dbReference type="ARBA" id="ARBA00022737"/>
    </source>
</evidence>
<feature type="compositionally biased region" description="Basic and acidic residues" evidence="6">
    <location>
        <begin position="390"/>
        <end position="402"/>
    </location>
</feature>
<keyword evidence="2" id="KW-0964">Secreted</keyword>
<dbReference type="GO" id="GO:0007154">
    <property type="term" value="P:cell communication"/>
    <property type="evidence" value="ECO:0007669"/>
    <property type="project" value="InterPro"/>
</dbReference>
<dbReference type="InterPro" id="IPR050557">
    <property type="entry name" value="RTX_toxin/Mannuronan_C5-epim"/>
</dbReference>
<dbReference type="Gene3D" id="2.60.40.2030">
    <property type="match status" value="1"/>
</dbReference>
<keyword evidence="3" id="KW-0732">Signal</keyword>
<dbReference type="AlphaFoldDB" id="A0A1H8FX79"/>
<dbReference type="OrthoDB" id="7683162at2"/>
<comment type="subcellular location">
    <subcellularLocation>
        <location evidence="1">Secreted</location>
    </subcellularLocation>
</comment>
<organism evidence="8 9">
    <name type="scientific">Paracoccus alcaliphilus</name>
    <dbReference type="NCBI Taxonomy" id="34002"/>
    <lineage>
        <taxon>Bacteria</taxon>
        <taxon>Pseudomonadati</taxon>
        <taxon>Pseudomonadota</taxon>
        <taxon>Alphaproteobacteria</taxon>
        <taxon>Rhodobacterales</taxon>
        <taxon>Paracoccaceae</taxon>
        <taxon>Paracoccus</taxon>
    </lineage>
</organism>
<keyword evidence="9" id="KW-1185">Reference proteome</keyword>
<feature type="compositionally biased region" description="Gly residues" evidence="6">
    <location>
        <begin position="497"/>
        <end position="523"/>
    </location>
</feature>
<dbReference type="SMART" id="SM00237">
    <property type="entry name" value="Calx_beta"/>
    <property type="match status" value="2"/>
</dbReference>
<evidence type="ECO:0000313" key="8">
    <source>
        <dbReference type="EMBL" id="SEN35837.1"/>
    </source>
</evidence>
<dbReference type="EMBL" id="FODE01000005">
    <property type="protein sequence ID" value="SEN35837.1"/>
    <property type="molecule type" value="Genomic_DNA"/>
</dbReference>
<evidence type="ECO:0000313" key="9">
    <source>
        <dbReference type="Proteomes" id="UP000199054"/>
    </source>
</evidence>
<protein>
    <submittedName>
        <fullName evidence="8">Ca2+-binding protein, RTX toxin-related</fullName>
    </submittedName>
</protein>
<keyword evidence="4" id="KW-0677">Repeat</keyword>
<sequence>MPDSLPFLSMEAARAPEGQQMTFTVRLSEPATDAVTVNYDTMAGTAIRNSDFRTASGSNALSGTLTFAPGETVKTLRFYADNDRVDELDESLFLELRDPSGATFGDGNVSLFATGWVLDNDGPGLNRTVAVSNAIVKEVPGGSNAIFGVEISQAADVPLTLNYSTEPGTARAGSDFTARSGQITFQPGQTRGEVAVPIIYDLVTEGAEQFYLRVAPPFPSQISAQSSIATGTATIMDGTVSGTNADDILHGTSFADRIEGLGGNDLIYGYAGNDILSGGAGNDTLIGGAGRDTLIGGAGDDLYIIDRQDVIQETANGGTDTIQANFSYRLGAHLENLTLTGNGNLSGTGNELNNVIVGNSGNNRLVGGAGNDTLRGGGGNDTLTGGAGNDRLEGGAGHDRLAGKAGNDTLLGGGGHDTLLGEGGNDLLRGGAGNDLLRGGAGNDRLFGDAGNDTLEGGNGNDQLEGGAGNDALLGGGGNDTLLGGAGNDRLVGGAGNDRLNGGGGNDTLMGGGGNDTLMGGNGDDLLNGGAGRDRLTGGAGNDTLQGGGDNDTLLGGGGNDTLRGGAGNDLLRGNAGNDRLFGDAGNDTLEGGAGNDRLVGGAGADLLRGGAGNDILIGGAGADRLHGGAGRDTFVFQNFNDSRTGASNRDVILDFTRGQDRLDLSALDANTRLAGNQDFSFNGTQAAAHSVWFVQQGNNVILRGDHNGDGSHDFEIQLNSIARLTVDDFIF</sequence>
<dbReference type="Gene3D" id="2.150.10.10">
    <property type="entry name" value="Serralysin-like metalloprotease, C-terminal"/>
    <property type="match status" value="6"/>
</dbReference>
<feature type="compositionally biased region" description="Gly residues" evidence="6">
    <location>
        <begin position="369"/>
        <end position="388"/>
    </location>
</feature>
<dbReference type="GO" id="GO:0016020">
    <property type="term" value="C:membrane"/>
    <property type="evidence" value="ECO:0007669"/>
    <property type="project" value="InterPro"/>
</dbReference>
<dbReference type="InterPro" id="IPR018511">
    <property type="entry name" value="Hemolysin-typ_Ca-bd_CS"/>
</dbReference>
<feature type="domain" description="Calx-beta" evidence="7">
    <location>
        <begin position="2"/>
        <end position="97"/>
    </location>
</feature>
<feature type="region of interest" description="Disordered" evidence="6">
    <location>
        <begin position="497"/>
        <end position="551"/>
    </location>
</feature>
<dbReference type="InterPro" id="IPR011049">
    <property type="entry name" value="Serralysin-like_metalloprot_C"/>
</dbReference>
<dbReference type="PANTHER" id="PTHR38340">
    <property type="entry name" value="S-LAYER PROTEIN"/>
    <property type="match status" value="1"/>
</dbReference>
<dbReference type="RefSeq" id="WP_090610808.1">
    <property type="nucleotide sequence ID" value="NZ_FODE01000005.1"/>
</dbReference>
<evidence type="ECO:0000256" key="3">
    <source>
        <dbReference type="ARBA" id="ARBA00022729"/>
    </source>
</evidence>
<evidence type="ECO:0000259" key="7">
    <source>
        <dbReference type="SMART" id="SM00237"/>
    </source>
</evidence>
<dbReference type="SUPFAM" id="SSF141072">
    <property type="entry name" value="CalX-like"/>
    <property type="match status" value="2"/>
</dbReference>
<dbReference type="InterPro" id="IPR038081">
    <property type="entry name" value="CalX-like_sf"/>
</dbReference>
<evidence type="ECO:0000256" key="5">
    <source>
        <dbReference type="ARBA" id="ARBA00022837"/>
    </source>
</evidence>
<evidence type="ECO:0000256" key="6">
    <source>
        <dbReference type="SAM" id="MobiDB-lite"/>
    </source>
</evidence>
<dbReference type="InterPro" id="IPR001343">
    <property type="entry name" value="Hemolysn_Ca-bd"/>
</dbReference>
<feature type="domain" description="Calx-beta" evidence="7">
    <location>
        <begin position="113"/>
        <end position="215"/>
    </location>
</feature>
<evidence type="ECO:0000256" key="1">
    <source>
        <dbReference type="ARBA" id="ARBA00004613"/>
    </source>
</evidence>
<dbReference type="SUPFAM" id="SSF51120">
    <property type="entry name" value="beta-Roll"/>
    <property type="match status" value="4"/>
</dbReference>
<dbReference type="PANTHER" id="PTHR38340:SF1">
    <property type="entry name" value="S-LAYER PROTEIN"/>
    <property type="match status" value="1"/>
</dbReference>
<dbReference type="GO" id="GO:0005615">
    <property type="term" value="C:extracellular space"/>
    <property type="evidence" value="ECO:0007669"/>
    <property type="project" value="InterPro"/>
</dbReference>
<dbReference type="Pfam" id="PF03160">
    <property type="entry name" value="Calx-beta"/>
    <property type="match status" value="2"/>
</dbReference>
<reference evidence="8 9" key="1">
    <citation type="submission" date="2016-10" db="EMBL/GenBank/DDBJ databases">
        <authorList>
            <person name="de Groot N.N."/>
        </authorList>
    </citation>
    <scope>NUCLEOTIDE SEQUENCE [LARGE SCALE GENOMIC DNA]</scope>
    <source>
        <strain evidence="8 9">DSM 8512</strain>
    </source>
</reference>
<dbReference type="PROSITE" id="PS00330">
    <property type="entry name" value="HEMOLYSIN_CALCIUM"/>
    <property type="match status" value="16"/>
</dbReference>
<keyword evidence="5" id="KW-0106">Calcium</keyword>
<name>A0A1H8FX79_9RHOB</name>